<dbReference type="Proteomes" id="UP001152320">
    <property type="component" value="Chromosome 2"/>
</dbReference>
<evidence type="ECO:0000313" key="3">
    <source>
        <dbReference type="Proteomes" id="UP001152320"/>
    </source>
</evidence>
<sequence>MHMSFLAYPLSVLLFSPKSNRGSDPEPRDTLTLNKVREAFSTTFCLEVTSVSVRIIQSGKFSVSGNLNDTKNRLDGLHMMSPSSKMTSPWHMNSMEPPQTLTAEFLQHSSQYSKEGMIITSEALAQEAGTKESPETADVESKKVVFTCGHLFSKSSFLKDEVSKIEKTFASFPSKVSKSVDMIKTLYETESNAIPVACPQCVLDSLIQV</sequence>
<name>A0A9Q1CM76_HOLLE</name>
<feature type="signal peptide" evidence="1">
    <location>
        <begin position="1"/>
        <end position="22"/>
    </location>
</feature>
<gene>
    <name evidence="2" type="ORF">HOLleu_06217</name>
</gene>
<protein>
    <submittedName>
        <fullName evidence="2">Uncharacterized protein</fullName>
    </submittedName>
</protein>
<evidence type="ECO:0000313" key="2">
    <source>
        <dbReference type="EMBL" id="KAJ8047255.1"/>
    </source>
</evidence>
<reference evidence="2" key="1">
    <citation type="submission" date="2021-10" db="EMBL/GenBank/DDBJ databases">
        <title>Tropical sea cucumber genome reveals ecological adaptation and Cuvierian tubules defense mechanism.</title>
        <authorList>
            <person name="Chen T."/>
        </authorList>
    </citation>
    <scope>NUCLEOTIDE SEQUENCE</scope>
    <source>
        <strain evidence="2">Nanhai2018</strain>
        <tissue evidence="2">Muscle</tissue>
    </source>
</reference>
<keyword evidence="3" id="KW-1185">Reference proteome</keyword>
<accession>A0A9Q1CM76</accession>
<proteinExistence type="predicted"/>
<keyword evidence="1" id="KW-0732">Signal</keyword>
<dbReference type="EMBL" id="JAIZAY010000002">
    <property type="protein sequence ID" value="KAJ8047255.1"/>
    <property type="molecule type" value="Genomic_DNA"/>
</dbReference>
<comment type="caution">
    <text evidence="2">The sequence shown here is derived from an EMBL/GenBank/DDBJ whole genome shotgun (WGS) entry which is preliminary data.</text>
</comment>
<feature type="chain" id="PRO_5040492980" evidence="1">
    <location>
        <begin position="23"/>
        <end position="209"/>
    </location>
</feature>
<organism evidence="2 3">
    <name type="scientific">Holothuria leucospilota</name>
    <name type="common">Black long sea cucumber</name>
    <name type="synonym">Mertensiothuria leucospilota</name>
    <dbReference type="NCBI Taxonomy" id="206669"/>
    <lineage>
        <taxon>Eukaryota</taxon>
        <taxon>Metazoa</taxon>
        <taxon>Echinodermata</taxon>
        <taxon>Eleutherozoa</taxon>
        <taxon>Echinozoa</taxon>
        <taxon>Holothuroidea</taxon>
        <taxon>Aspidochirotacea</taxon>
        <taxon>Aspidochirotida</taxon>
        <taxon>Holothuriidae</taxon>
        <taxon>Holothuria</taxon>
    </lineage>
</organism>
<evidence type="ECO:0000256" key="1">
    <source>
        <dbReference type="SAM" id="SignalP"/>
    </source>
</evidence>
<dbReference type="AlphaFoldDB" id="A0A9Q1CM76"/>